<dbReference type="GO" id="GO:0003677">
    <property type="term" value="F:DNA binding"/>
    <property type="evidence" value="ECO:0007669"/>
    <property type="project" value="UniProtKB-KW"/>
</dbReference>
<evidence type="ECO:0000256" key="9">
    <source>
        <dbReference type="ARBA" id="ARBA00023125"/>
    </source>
</evidence>
<dbReference type="Gene3D" id="2.30.30.90">
    <property type="match status" value="1"/>
</dbReference>
<dbReference type="Gene3D" id="1.10.10.10">
    <property type="entry name" value="Winged helix-like DNA-binding domain superfamily/Winged helix DNA-binding domain"/>
    <property type="match status" value="1"/>
</dbReference>
<reference evidence="17" key="1">
    <citation type="submission" date="2020-02" db="EMBL/GenBank/DDBJ databases">
        <authorList>
            <person name="Meier V. D."/>
        </authorList>
    </citation>
    <scope>NUCLEOTIDE SEQUENCE</scope>
    <source>
        <strain evidence="17">AVDCRST_MAG59</strain>
    </source>
</reference>
<dbReference type="PROSITE" id="PS50944">
    <property type="entry name" value="HTH_DTXR"/>
    <property type="match status" value="1"/>
</dbReference>
<evidence type="ECO:0000256" key="11">
    <source>
        <dbReference type="ARBA" id="ARBA00023163"/>
    </source>
</evidence>
<feature type="region of interest" description="Disordered" evidence="15">
    <location>
        <begin position="137"/>
        <end position="160"/>
    </location>
</feature>
<comment type="subcellular location">
    <subcellularLocation>
        <location evidence="1">Cytoplasm</location>
    </subcellularLocation>
</comment>
<dbReference type="InterPro" id="IPR036421">
    <property type="entry name" value="Fe_dep_repressor_sf"/>
</dbReference>
<comment type="similarity">
    <text evidence="2">Belongs to the DtxR/MntR family.</text>
</comment>
<dbReference type="SMART" id="SM00529">
    <property type="entry name" value="HTH_DTXR"/>
    <property type="match status" value="1"/>
</dbReference>
<keyword evidence="12" id="KW-0464">Manganese</keyword>
<evidence type="ECO:0000256" key="5">
    <source>
        <dbReference type="ARBA" id="ARBA00022490"/>
    </source>
</evidence>
<dbReference type="InterPro" id="IPR022687">
    <property type="entry name" value="HTH_DTXR"/>
</dbReference>
<dbReference type="PANTHER" id="PTHR33238:SF11">
    <property type="entry name" value="TRANSCRIPTIONAL REGULATOR MNTR"/>
    <property type="match status" value="1"/>
</dbReference>
<dbReference type="GO" id="GO:0003700">
    <property type="term" value="F:DNA-binding transcription factor activity"/>
    <property type="evidence" value="ECO:0007669"/>
    <property type="project" value="InterPro"/>
</dbReference>
<feature type="domain" description="HTH dtxR-type" evidence="16">
    <location>
        <begin position="21"/>
        <end position="82"/>
    </location>
</feature>
<evidence type="ECO:0000256" key="13">
    <source>
        <dbReference type="ARBA" id="ARBA00025185"/>
    </source>
</evidence>
<proteinExistence type="inferred from homology"/>
<dbReference type="InterPro" id="IPR036388">
    <property type="entry name" value="WH-like_DNA-bd_sf"/>
</dbReference>
<evidence type="ECO:0000256" key="4">
    <source>
        <dbReference type="ARBA" id="ARBA00022386"/>
    </source>
</evidence>
<dbReference type="GO" id="GO:0046983">
    <property type="term" value="F:protein dimerization activity"/>
    <property type="evidence" value="ECO:0007669"/>
    <property type="project" value="InterPro"/>
</dbReference>
<dbReference type="GO" id="GO:0005737">
    <property type="term" value="C:cytoplasm"/>
    <property type="evidence" value="ECO:0007669"/>
    <property type="project" value="UniProtKB-SubCell"/>
</dbReference>
<sequence length="234" mass="25493">MDETEAATETTKATGGDLARITPAMEDYLKAAYRLRDDRGQVTTQRLADELGISGPSVTNMVKRLHELGLLRHAPYHGAELTAAGERVALEVMRHHRLLERYLVEALGYGWDTVHAEAERLEHHVSDELEARMDSALGHPTVDPHGDPIPSRTGHLSAEPDLPLLDLPPGQPATVSRVPDRDPELLRYLGGLGLVPGAEVVVLEVLPFEGPLRLRIGAAEHLVGRPLGAAIRAR</sequence>
<evidence type="ECO:0000256" key="2">
    <source>
        <dbReference type="ARBA" id="ARBA00007871"/>
    </source>
</evidence>
<dbReference type="Pfam" id="PF02742">
    <property type="entry name" value="Fe_dep_repr_C"/>
    <property type="match status" value="1"/>
</dbReference>
<dbReference type="InterPro" id="IPR036390">
    <property type="entry name" value="WH_DNA-bd_sf"/>
</dbReference>
<dbReference type="SUPFAM" id="SSF50037">
    <property type="entry name" value="C-terminal domain of transcriptional repressors"/>
    <property type="match status" value="1"/>
</dbReference>
<dbReference type="InterPro" id="IPR050536">
    <property type="entry name" value="DtxR_MntR_Metal-Reg"/>
</dbReference>
<dbReference type="Pfam" id="PF04023">
    <property type="entry name" value="FeoA"/>
    <property type="match status" value="1"/>
</dbReference>
<dbReference type="InterPro" id="IPR008988">
    <property type="entry name" value="Transcriptional_repressor_C"/>
</dbReference>
<dbReference type="InterPro" id="IPR038157">
    <property type="entry name" value="FeoA_core_dom"/>
</dbReference>
<keyword evidence="9" id="KW-0238">DNA-binding</keyword>
<keyword evidence="8" id="KW-0805">Transcription regulation</keyword>
<dbReference type="SMART" id="SM00899">
    <property type="entry name" value="FeoA"/>
    <property type="match status" value="1"/>
</dbReference>
<dbReference type="PANTHER" id="PTHR33238">
    <property type="entry name" value="IRON (METAL) DEPENDENT REPRESSOR, DTXR FAMILY"/>
    <property type="match status" value="1"/>
</dbReference>
<dbReference type="SUPFAM" id="SSF47979">
    <property type="entry name" value="Iron-dependent repressor protein, dimerization domain"/>
    <property type="match status" value="1"/>
</dbReference>
<evidence type="ECO:0000256" key="7">
    <source>
        <dbReference type="ARBA" id="ARBA00023004"/>
    </source>
</evidence>
<evidence type="ECO:0000259" key="16">
    <source>
        <dbReference type="PROSITE" id="PS50944"/>
    </source>
</evidence>
<evidence type="ECO:0000256" key="3">
    <source>
        <dbReference type="ARBA" id="ARBA00011738"/>
    </source>
</evidence>
<evidence type="ECO:0000256" key="1">
    <source>
        <dbReference type="ARBA" id="ARBA00004496"/>
    </source>
</evidence>
<dbReference type="EMBL" id="CADCWF010000160">
    <property type="protein sequence ID" value="CAA9561049.1"/>
    <property type="molecule type" value="Genomic_DNA"/>
</dbReference>
<dbReference type="Pfam" id="PF01325">
    <property type="entry name" value="Fe_dep_repress"/>
    <property type="match status" value="1"/>
</dbReference>
<dbReference type="InterPro" id="IPR001367">
    <property type="entry name" value="Fe_dep_repressor"/>
</dbReference>
<dbReference type="SUPFAM" id="SSF46785">
    <property type="entry name" value="Winged helix' DNA-binding domain"/>
    <property type="match status" value="1"/>
</dbReference>
<keyword evidence="10" id="KW-0010">Activator</keyword>
<dbReference type="InterPro" id="IPR022689">
    <property type="entry name" value="Iron_dep_repressor"/>
</dbReference>
<dbReference type="FunFam" id="1.10.60.10:FF:000004">
    <property type="entry name" value="DtxR family transcriptional regulator"/>
    <property type="match status" value="1"/>
</dbReference>
<dbReference type="GO" id="GO:0046914">
    <property type="term" value="F:transition metal ion binding"/>
    <property type="evidence" value="ECO:0007669"/>
    <property type="project" value="InterPro"/>
</dbReference>
<keyword evidence="6" id="KW-0678">Repressor</keyword>
<accession>A0A6J4UXR1</accession>
<evidence type="ECO:0000256" key="12">
    <source>
        <dbReference type="ARBA" id="ARBA00023211"/>
    </source>
</evidence>
<evidence type="ECO:0000313" key="17">
    <source>
        <dbReference type="EMBL" id="CAA9561049.1"/>
    </source>
</evidence>
<comment type="subunit">
    <text evidence="3">Homodimer.</text>
</comment>
<evidence type="ECO:0000256" key="6">
    <source>
        <dbReference type="ARBA" id="ARBA00022491"/>
    </source>
</evidence>
<name>A0A6J4UXR1_9BACT</name>
<comment type="function">
    <text evidence="13">In the presence of manganese, represses expression of mntH and mntS. Up-regulates expression of mntP.</text>
</comment>
<dbReference type="AlphaFoldDB" id="A0A6J4UXR1"/>
<keyword evidence="11" id="KW-0804">Transcription</keyword>
<evidence type="ECO:0000256" key="14">
    <source>
        <dbReference type="ARBA" id="ARBA00032593"/>
    </source>
</evidence>
<evidence type="ECO:0000256" key="10">
    <source>
        <dbReference type="ARBA" id="ARBA00023159"/>
    </source>
</evidence>
<keyword evidence="7" id="KW-0408">Iron</keyword>
<dbReference type="Gene3D" id="1.10.60.10">
    <property type="entry name" value="Iron dependent repressor, metal binding and dimerisation domain"/>
    <property type="match status" value="1"/>
</dbReference>
<organism evidence="17">
    <name type="scientific">uncultured Thermomicrobiales bacterium</name>
    <dbReference type="NCBI Taxonomy" id="1645740"/>
    <lineage>
        <taxon>Bacteria</taxon>
        <taxon>Pseudomonadati</taxon>
        <taxon>Thermomicrobiota</taxon>
        <taxon>Thermomicrobia</taxon>
        <taxon>Thermomicrobiales</taxon>
        <taxon>environmental samples</taxon>
    </lineage>
</organism>
<evidence type="ECO:0000256" key="8">
    <source>
        <dbReference type="ARBA" id="ARBA00023015"/>
    </source>
</evidence>
<evidence type="ECO:0000256" key="15">
    <source>
        <dbReference type="SAM" id="MobiDB-lite"/>
    </source>
</evidence>
<gene>
    <name evidence="17" type="ORF">AVDCRST_MAG59-2591</name>
</gene>
<protein>
    <recommendedName>
        <fullName evidence="4">Transcriptional regulator MntR</fullName>
    </recommendedName>
    <alternativeName>
        <fullName evidence="14">Manganese transport regulator</fullName>
    </alternativeName>
</protein>
<dbReference type="InterPro" id="IPR007167">
    <property type="entry name" value="Fe-transptr_FeoA-like"/>
</dbReference>
<keyword evidence="5" id="KW-0963">Cytoplasm</keyword>